<feature type="compositionally biased region" description="Basic and acidic residues" evidence="1">
    <location>
        <begin position="389"/>
        <end position="398"/>
    </location>
</feature>
<gene>
    <name evidence="2" type="ORF">RRG08_016265</name>
</gene>
<dbReference type="Proteomes" id="UP001283361">
    <property type="component" value="Unassembled WGS sequence"/>
</dbReference>
<comment type="caution">
    <text evidence="2">The sequence shown here is derived from an EMBL/GenBank/DDBJ whole genome shotgun (WGS) entry which is preliminary data.</text>
</comment>
<dbReference type="Pfam" id="PF25228">
    <property type="entry name" value="Lips"/>
    <property type="match status" value="1"/>
</dbReference>
<dbReference type="PANTHER" id="PTHR37686:SF1">
    <property type="entry name" value="LD36006P"/>
    <property type="match status" value="1"/>
</dbReference>
<evidence type="ECO:0000256" key="1">
    <source>
        <dbReference type="SAM" id="MobiDB-lite"/>
    </source>
</evidence>
<feature type="compositionally biased region" description="Basic and acidic residues" evidence="1">
    <location>
        <begin position="409"/>
        <end position="427"/>
    </location>
</feature>
<feature type="compositionally biased region" description="Basic residues" evidence="1">
    <location>
        <begin position="291"/>
        <end position="300"/>
    </location>
</feature>
<organism evidence="2 3">
    <name type="scientific">Elysia crispata</name>
    <name type="common">lettuce slug</name>
    <dbReference type="NCBI Taxonomy" id="231223"/>
    <lineage>
        <taxon>Eukaryota</taxon>
        <taxon>Metazoa</taxon>
        <taxon>Spiralia</taxon>
        <taxon>Lophotrochozoa</taxon>
        <taxon>Mollusca</taxon>
        <taxon>Gastropoda</taxon>
        <taxon>Heterobranchia</taxon>
        <taxon>Euthyneura</taxon>
        <taxon>Panpulmonata</taxon>
        <taxon>Sacoglossa</taxon>
        <taxon>Placobranchoidea</taxon>
        <taxon>Plakobranchidae</taxon>
        <taxon>Elysia</taxon>
    </lineage>
</organism>
<dbReference type="EMBL" id="JAWDGP010001651">
    <property type="protein sequence ID" value="KAK3789587.1"/>
    <property type="molecule type" value="Genomic_DNA"/>
</dbReference>
<dbReference type="InterPro" id="IPR057435">
    <property type="entry name" value="Lips"/>
</dbReference>
<protein>
    <submittedName>
        <fullName evidence="2">Uncharacterized protein</fullName>
    </submittedName>
</protein>
<dbReference type="AlphaFoldDB" id="A0AAE1E0J3"/>
<feature type="compositionally biased region" description="Low complexity" evidence="1">
    <location>
        <begin position="308"/>
        <end position="322"/>
    </location>
</feature>
<feature type="compositionally biased region" description="Polar residues" evidence="1">
    <location>
        <begin position="324"/>
        <end position="340"/>
    </location>
</feature>
<evidence type="ECO:0000313" key="2">
    <source>
        <dbReference type="EMBL" id="KAK3789587.1"/>
    </source>
</evidence>
<keyword evidence="3" id="KW-1185">Reference proteome</keyword>
<accession>A0AAE1E0J3</accession>
<sequence length="463" mass="51705">MELKKKKEIAAPHQADGERQFVEQCFHPFSGVLSEQGVYKRLCQETANYVSLLRDKVSQREVNLYTGLNGDLQRRIKLPESDLKLTILQTAQLLENFYPKQVIPRLGLSEEQFWDSVDLEFRDWRGFAMKKLKEIFSPTFLVPLEDTDNYFQLKVNHINVQRYADMLASVDFHDDLDIVLELHTPEGDINVQAPSLDVLYFDPNEQQNSGVVRTSSLRGGRCSRRGRKQGLTDFDKLLVPLPIPHPASIAVAIYNREHDQEPIDLQDPGCQRVIKATQEVPYLHLTGAHLPHGRQARHHSQSPESETPDTTNPHTPDTPYTPGTEPSTPASPGHASTESVTLTSARLAVQEKSFSSDDALSDRAAGFASADGSSVGSFIDKEDKRKIAGADGEQRLREAPTSVKTYGSFRDRKEEGHGQLGKDKEEDSAQVLYYEVEKDTSCVLNMSDDGVSHSVPKGLGGRP</sequence>
<feature type="region of interest" description="Disordered" evidence="1">
    <location>
        <begin position="389"/>
        <end position="428"/>
    </location>
</feature>
<name>A0AAE1E0J3_9GAST</name>
<dbReference type="PANTHER" id="PTHR37686">
    <property type="entry name" value="LD36006P"/>
    <property type="match status" value="1"/>
</dbReference>
<feature type="region of interest" description="Disordered" evidence="1">
    <location>
        <begin position="291"/>
        <end position="340"/>
    </location>
</feature>
<proteinExistence type="predicted"/>
<evidence type="ECO:0000313" key="3">
    <source>
        <dbReference type="Proteomes" id="UP001283361"/>
    </source>
</evidence>
<reference evidence="2" key="1">
    <citation type="journal article" date="2023" name="G3 (Bethesda)">
        <title>A reference genome for the long-term kleptoplast-retaining sea slug Elysia crispata morphotype clarki.</title>
        <authorList>
            <person name="Eastman K.E."/>
            <person name="Pendleton A.L."/>
            <person name="Shaikh M.A."/>
            <person name="Suttiyut T."/>
            <person name="Ogas R."/>
            <person name="Tomko P."/>
            <person name="Gavelis G."/>
            <person name="Widhalm J.R."/>
            <person name="Wisecaver J.H."/>
        </authorList>
    </citation>
    <scope>NUCLEOTIDE SEQUENCE</scope>
    <source>
        <strain evidence="2">ECLA1</strain>
    </source>
</reference>